<organism evidence="1 2">
    <name type="scientific">Anopheles atroparvus</name>
    <name type="common">European mosquito</name>
    <dbReference type="NCBI Taxonomy" id="41427"/>
    <lineage>
        <taxon>Eukaryota</taxon>
        <taxon>Metazoa</taxon>
        <taxon>Ecdysozoa</taxon>
        <taxon>Arthropoda</taxon>
        <taxon>Hexapoda</taxon>
        <taxon>Insecta</taxon>
        <taxon>Pterygota</taxon>
        <taxon>Neoptera</taxon>
        <taxon>Endopterygota</taxon>
        <taxon>Diptera</taxon>
        <taxon>Nematocera</taxon>
        <taxon>Culicoidea</taxon>
        <taxon>Culicidae</taxon>
        <taxon>Anophelinae</taxon>
        <taxon>Anopheles</taxon>
    </lineage>
</organism>
<dbReference type="AlphaFoldDB" id="A0AAG5DF35"/>
<evidence type="ECO:0000313" key="1">
    <source>
        <dbReference type="EnsemblMetazoa" id="ENSAATROPP009444"/>
    </source>
</evidence>
<dbReference type="Proteomes" id="UP000075880">
    <property type="component" value="Unassembled WGS sequence"/>
</dbReference>
<dbReference type="EnsemblMetazoa" id="ENSAATROPT010463">
    <property type="protein sequence ID" value="ENSAATROPP009444"/>
    <property type="gene ID" value="ENSAATROPG008507"/>
</dbReference>
<evidence type="ECO:0000313" key="2">
    <source>
        <dbReference type="Proteomes" id="UP000075880"/>
    </source>
</evidence>
<protein>
    <submittedName>
        <fullName evidence="1">Uncharacterized protein</fullName>
    </submittedName>
</protein>
<proteinExistence type="predicted"/>
<keyword evidence="2" id="KW-1185">Reference proteome</keyword>
<accession>A0AAG5DF35</accession>
<sequence>MQVLQPTGEAVKFIVAPATFHPLKNLHFTTHTINNRRRGQKQEKINTLRYPGGDFVASELQKPFLRIMLTLLF</sequence>
<name>A0AAG5DF35_ANOAO</name>
<reference evidence="1" key="1">
    <citation type="submission" date="2024-04" db="UniProtKB">
        <authorList>
            <consortium name="EnsemblMetazoa"/>
        </authorList>
    </citation>
    <scope>IDENTIFICATION</scope>
    <source>
        <strain evidence="1">EBRO</strain>
    </source>
</reference>